<evidence type="ECO:0000259" key="1">
    <source>
        <dbReference type="PROSITE" id="PS50404"/>
    </source>
</evidence>
<dbReference type="InterPro" id="IPR010987">
    <property type="entry name" value="Glutathione-S-Trfase_C-like"/>
</dbReference>
<feature type="domain" description="GST C-terminal" evidence="2">
    <location>
        <begin position="101"/>
        <end position="215"/>
    </location>
</feature>
<dbReference type="SUPFAM" id="SSF52833">
    <property type="entry name" value="Thioredoxin-like"/>
    <property type="match status" value="1"/>
</dbReference>
<dbReference type="NCBIfam" id="NF007831">
    <property type="entry name" value="PRK10542.1"/>
    <property type="match status" value="1"/>
</dbReference>
<dbReference type="Pfam" id="PF00043">
    <property type="entry name" value="GST_C"/>
    <property type="match status" value="1"/>
</dbReference>
<evidence type="ECO:0008006" key="5">
    <source>
        <dbReference type="Google" id="ProtNLM"/>
    </source>
</evidence>
<evidence type="ECO:0000313" key="4">
    <source>
        <dbReference type="Proteomes" id="UP000029385"/>
    </source>
</evidence>
<gene>
    <name evidence="3" type="ORF">N789_03685</name>
</gene>
<dbReference type="CDD" id="cd03057">
    <property type="entry name" value="GST_N_Beta"/>
    <property type="match status" value="1"/>
</dbReference>
<comment type="caution">
    <text evidence="3">The sequence shown here is derived from an EMBL/GenBank/DDBJ whole genome shotgun (WGS) entry which is preliminary data.</text>
</comment>
<dbReference type="EMBL" id="AVCI01000045">
    <property type="protein sequence ID" value="KFN40993.1"/>
    <property type="molecule type" value="Genomic_DNA"/>
</dbReference>
<dbReference type="STRING" id="1121015.GCA_000420545_00012"/>
<dbReference type="SFLD" id="SFLDG01150">
    <property type="entry name" value="Main.1:_Beta-like"/>
    <property type="match status" value="1"/>
</dbReference>
<dbReference type="Proteomes" id="UP000029385">
    <property type="component" value="Unassembled WGS sequence"/>
</dbReference>
<dbReference type="Gene3D" id="1.20.1050.10">
    <property type="match status" value="1"/>
</dbReference>
<dbReference type="PATRIC" id="fig|1121015.4.peg.2417"/>
<dbReference type="PROSITE" id="PS50404">
    <property type="entry name" value="GST_NTER"/>
    <property type="match status" value="1"/>
</dbReference>
<dbReference type="Pfam" id="PF13409">
    <property type="entry name" value="GST_N_2"/>
    <property type="match status" value="1"/>
</dbReference>
<reference evidence="3 4" key="1">
    <citation type="submission" date="2013-09" db="EMBL/GenBank/DDBJ databases">
        <title>Genome sequencing of Arenimonas oryziterrae.</title>
        <authorList>
            <person name="Chen F."/>
            <person name="Wang G."/>
        </authorList>
    </citation>
    <scope>NUCLEOTIDE SEQUENCE [LARGE SCALE GENOMIC DNA]</scope>
    <source>
        <strain evidence="3 4">YC6267</strain>
    </source>
</reference>
<dbReference type="SFLD" id="SFLDS00019">
    <property type="entry name" value="Glutathione_Transferase_(cytos"/>
    <property type="match status" value="1"/>
</dbReference>
<organism evidence="3 4">
    <name type="scientific">Arenimonas oryziterrae DSM 21050 = YC6267</name>
    <dbReference type="NCBI Taxonomy" id="1121015"/>
    <lineage>
        <taxon>Bacteria</taxon>
        <taxon>Pseudomonadati</taxon>
        <taxon>Pseudomonadota</taxon>
        <taxon>Gammaproteobacteria</taxon>
        <taxon>Lysobacterales</taxon>
        <taxon>Lysobacteraceae</taxon>
        <taxon>Arenimonas</taxon>
    </lineage>
</organism>
<protein>
    <recommendedName>
        <fullName evidence="5">Glutathione S-transferase</fullName>
    </recommendedName>
</protein>
<dbReference type="Gene3D" id="3.40.30.10">
    <property type="entry name" value="Glutaredoxin"/>
    <property type="match status" value="1"/>
</dbReference>
<dbReference type="PANTHER" id="PTHR44051">
    <property type="entry name" value="GLUTATHIONE S-TRANSFERASE-RELATED"/>
    <property type="match status" value="1"/>
</dbReference>
<dbReference type="CDD" id="cd03188">
    <property type="entry name" value="GST_C_Beta"/>
    <property type="match status" value="1"/>
</dbReference>
<dbReference type="PROSITE" id="PS50405">
    <property type="entry name" value="GST_CTER"/>
    <property type="match status" value="1"/>
</dbReference>
<accession>A0A091ALF3</accession>
<evidence type="ECO:0000259" key="2">
    <source>
        <dbReference type="PROSITE" id="PS50405"/>
    </source>
</evidence>
<dbReference type="eggNOG" id="COG0625">
    <property type="taxonomic scope" value="Bacteria"/>
</dbReference>
<dbReference type="AlphaFoldDB" id="A0A091ALF3"/>
<dbReference type="InterPro" id="IPR004046">
    <property type="entry name" value="GST_C"/>
</dbReference>
<name>A0A091ALF3_9GAMM</name>
<dbReference type="InterPro" id="IPR036249">
    <property type="entry name" value="Thioredoxin-like_sf"/>
</dbReference>
<keyword evidence="4" id="KW-1185">Reference proteome</keyword>
<dbReference type="SFLD" id="SFLDG00358">
    <property type="entry name" value="Main_(cytGST)"/>
    <property type="match status" value="1"/>
</dbReference>
<dbReference type="InterPro" id="IPR036282">
    <property type="entry name" value="Glutathione-S-Trfase_C_sf"/>
</dbReference>
<sequence>MMPGPIDPYLTEIPMKLYYKAGACSLSPHIVLREAGIAFDLVKVDTKTKTTEDGQDFLKLNPYGYVPVLQLDNGEILTEGPAIVQYLADLVPGNQLAPLNGTLERYRVQSALGFINSELHKIIGSLFAPNLSDEARAATAEKIDTRLSQLSAQLEGKDYIANNTFSVADVYLFVVMNWLKFVKLDINQWPVIAAHHARIAARPSVQAALKAEGIG</sequence>
<feature type="domain" description="GST N-terminal" evidence="1">
    <location>
        <begin position="12"/>
        <end position="95"/>
    </location>
</feature>
<evidence type="ECO:0000313" key="3">
    <source>
        <dbReference type="EMBL" id="KFN40993.1"/>
    </source>
</evidence>
<dbReference type="InterPro" id="IPR040079">
    <property type="entry name" value="Glutathione_S-Trfase"/>
</dbReference>
<dbReference type="PANTHER" id="PTHR44051:SF8">
    <property type="entry name" value="GLUTATHIONE S-TRANSFERASE GSTA"/>
    <property type="match status" value="1"/>
</dbReference>
<dbReference type="InterPro" id="IPR004045">
    <property type="entry name" value="Glutathione_S-Trfase_N"/>
</dbReference>
<dbReference type="SUPFAM" id="SSF47616">
    <property type="entry name" value="GST C-terminal domain-like"/>
    <property type="match status" value="1"/>
</dbReference>
<proteinExistence type="predicted"/>